<accession>A0ABW2GMQ2</accession>
<dbReference type="PANTHER" id="PTHR31270">
    <property type="entry name" value="GLUTAMINYL-PEPTIDE CYCLOTRANSFERASE"/>
    <property type="match status" value="1"/>
</dbReference>
<name>A0ABW2GMQ2_9ACTN</name>
<keyword evidence="3" id="KW-1185">Reference proteome</keyword>
<gene>
    <name evidence="2" type="ORF">ACFQLX_19945</name>
</gene>
<dbReference type="InterPro" id="IPR007788">
    <property type="entry name" value="QCT"/>
</dbReference>
<dbReference type="PANTHER" id="PTHR31270:SF1">
    <property type="entry name" value="GLUTAMINYL-PEPTIDE CYCLOTRANSFERASE"/>
    <property type="match status" value="1"/>
</dbReference>
<dbReference type="Pfam" id="PF05096">
    <property type="entry name" value="Glu_cyclase_2"/>
    <property type="match status" value="1"/>
</dbReference>
<dbReference type="Gene3D" id="2.130.10.10">
    <property type="entry name" value="YVTN repeat-like/Quinoprotein amine dehydrogenase"/>
    <property type="match status" value="1"/>
</dbReference>
<organism evidence="2 3">
    <name type="scientific">Streptomyces polyrhachis</name>
    <dbReference type="NCBI Taxonomy" id="1282885"/>
    <lineage>
        <taxon>Bacteria</taxon>
        <taxon>Bacillati</taxon>
        <taxon>Actinomycetota</taxon>
        <taxon>Actinomycetes</taxon>
        <taxon>Kitasatosporales</taxon>
        <taxon>Streptomycetaceae</taxon>
        <taxon>Streptomyces</taxon>
    </lineage>
</organism>
<evidence type="ECO:0000313" key="2">
    <source>
        <dbReference type="EMBL" id="MFC7220416.1"/>
    </source>
</evidence>
<proteinExistence type="predicted"/>
<comment type="caution">
    <text evidence="2">The sequence shown here is derived from an EMBL/GenBank/DDBJ whole genome shotgun (WGS) entry which is preliminary data.</text>
</comment>
<dbReference type="InterPro" id="IPR015943">
    <property type="entry name" value="WD40/YVTN_repeat-like_dom_sf"/>
</dbReference>
<dbReference type="RefSeq" id="WP_386417156.1">
    <property type="nucleotide sequence ID" value="NZ_JBHSZO010000034.1"/>
</dbReference>
<sequence length="255" mass="27672">MPDTGNAPAPQTSEHRTSAPPSPQRLRAEVLETLPHDRTAFTQGLELHEGVLYEGTGLAGRSVVTTGAPGAAPDRRTELPREFFGEGITLVGDALWQLTWRNGVAIERDASTLAERRRVRYYGEGWGLCHQPSQQRLVMSDGSSTLTFRDPRTFQETGRVRVTEAGRPLTQLNELECTADGAVYANIWQTDRIARIDPATGAVTATIDAAALHSQSGAPAADVLNGIAAIPATDEFLLTGKLWPTLYRVRFVPAD</sequence>
<dbReference type="SUPFAM" id="SSF63829">
    <property type="entry name" value="Calcium-dependent phosphotriesterase"/>
    <property type="match status" value="1"/>
</dbReference>
<feature type="region of interest" description="Disordered" evidence="1">
    <location>
        <begin position="1"/>
        <end position="24"/>
    </location>
</feature>
<reference evidence="3" key="1">
    <citation type="journal article" date="2019" name="Int. J. Syst. Evol. Microbiol.">
        <title>The Global Catalogue of Microorganisms (GCM) 10K type strain sequencing project: providing services to taxonomists for standard genome sequencing and annotation.</title>
        <authorList>
            <consortium name="The Broad Institute Genomics Platform"/>
            <consortium name="The Broad Institute Genome Sequencing Center for Infectious Disease"/>
            <person name="Wu L."/>
            <person name="Ma J."/>
        </authorList>
    </citation>
    <scope>NUCLEOTIDE SEQUENCE [LARGE SCALE GENOMIC DNA]</scope>
    <source>
        <strain evidence="3">CGMCC 1.13681</strain>
    </source>
</reference>
<dbReference type="Proteomes" id="UP001596413">
    <property type="component" value="Unassembled WGS sequence"/>
</dbReference>
<protein>
    <submittedName>
        <fullName evidence="2">Glutaminyl-peptide cyclotransferase</fullName>
    </submittedName>
</protein>
<evidence type="ECO:0000313" key="3">
    <source>
        <dbReference type="Proteomes" id="UP001596413"/>
    </source>
</evidence>
<dbReference type="EMBL" id="JBHSZO010000034">
    <property type="protein sequence ID" value="MFC7220416.1"/>
    <property type="molecule type" value="Genomic_DNA"/>
</dbReference>
<evidence type="ECO:0000256" key="1">
    <source>
        <dbReference type="SAM" id="MobiDB-lite"/>
    </source>
</evidence>